<evidence type="ECO:0000313" key="1">
    <source>
        <dbReference type="EMBL" id="KLV06596.1"/>
    </source>
</evidence>
<sequence>MKQIELIPQFVERFSCATDRCEDHCCQGWNIYFDKPTYRFLTEKSVFKDRAQQAFIKKPKTNLPMAEAYAMIKFNEKGFCPFRDAQGLCDVHKHYGHQRLAKICQSYPRVDTVRGDRIDRGLTLSCPEAARQVLLNPSAMSFSEKVRFTAVKPAVYRTPFYYQELRQLYVDVLLMEGVSLESRLYMLGMTLKLLDEKKDDEQAFQQTLNFCIDSIVDGSFLAMFEQSGTMLDMHATFLIRLYNARLAMGVNDNYEHVVARIKQVHTLLDQTLGQAECDAEAQQAILLKGYQGHYSDYVESNSHVWVNYFLHGMYMADFPAKDFYKTFSEQVIDFFMLRGALMAIGSSRELVDDDVILVVQSYHRSRSHTENVSIVINRLINNHLQIDEAMLPLLLLKVA</sequence>
<proteinExistence type="predicted"/>
<name>A0A0J1H496_9GAMM</name>
<reference evidence="1 2" key="1">
    <citation type="submission" date="2015-05" db="EMBL/GenBank/DDBJ databases">
        <title>Photobacterium galathea sp. nov.</title>
        <authorList>
            <person name="Machado H."/>
            <person name="Gram L."/>
        </authorList>
    </citation>
    <scope>NUCLEOTIDE SEQUENCE [LARGE SCALE GENOMIC DNA]</scope>
    <source>
        <strain evidence="1 2">CGMCC 1.12159</strain>
    </source>
</reference>
<keyword evidence="2" id="KW-1185">Reference proteome</keyword>
<dbReference type="RefSeq" id="WP_047878388.1">
    <property type="nucleotide sequence ID" value="NZ_LDOT01000009.1"/>
</dbReference>
<evidence type="ECO:0000313" key="2">
    <source>
        <dbReference type="Proteomes" id="UP000036097"/>
    </source>
</evidence>
<dbReference type="Proteomes" id="UP000036097">
    <property type="component" value="Unassembled WGS sequence"/>
</dbReference>
<accession>A0A0J1H496</accession>
<organism evidence="1 2">
    <name type="scientific">Photobacterium aquae</name>
    <dbReference type="NCBI Taxonomy" id="1195763"/>
    <lineage>
        <taxon>Bacteria</taxon>
        <taxon>Pseudomonadati</taxon>
        <taxon>Pseudomonadota</taxon>
        <taxon>Gammaproteobacteria</taxon>
        <taxon>Vibrionales</taxon>
        <taxon>Vibrionaceae</taxon>
        <taxon>Photobacterium</taxon>
    </lineage>
</organism>
<protein>
    <recommendedName>
        <fullName evidence="3">Lysine-N-methylase</fullName>
    </recommendedName>
</protein>
<dbReference type="AlphaFoldDB" id="A0A0J1H496"/>
<dbReference type="PATRIC" id="fig|1195763.3.peg.1741"/>
<dbReference type="OrthoDB" id="86584at2"/>
<comment type="caution">
    <text evidence="1">The sequence shown here is derived from an EMBL/GenBank/DDBJ whole genome shotgun (WGS) entry which is preliminary data.</text>
</comment>
<gene>
    <name evidence="1" type="ORF">ABT56_08165</name>
</gene>
<dbReference type="STRING" id="1195763.ABT56_08165"/>
<dbReference type="EMBL" id="LDOT01000009">
    <property type="protein sequence ID" value="KLV06596.1"/>
    <property type="molecule type" value="Genomic_DNA"/>
</dbReference>
<evidence type="ECO:0008006" key="3">
    <source>
        <dbReference type="Google" id="ProtNLM"/>
    </source>
</evidence>
<dbReference type="NCBIfam" id="NF038110">
    <property type="entry name" value="Lys_methyl_FliB"/>
    <property type="match status" value="1"/>
</dbReference>